<organism evidence="6 7">
    <name type="scientific">Leptosphaeria maculans (strain JN3 / isolate v23.1.3 / race Av1-4-5-6-7-8)</name>
    <name type="common">Blackleg fungus</name>
    <name type="synonym">Phoma lingam</name>
    <dbReference type="NCBI Taxonomy" id="985895"/>
    <lineage>
        <taxon>Eukaryota</taxon>
        <taxon>Fungi</taxon>
        <taxon>Dikarya</taxon>
        <taxon>Ascomycota</taxon>
        <taxon>Pezizomycotina</taxon>
        <taxon>Dothideomycetes</taxon>
        <taxon>Pleosporomycetidae</taxon>
        <taxon>Pleosporales</taxon>
        <taxon>Pleosporineae</taxon>
        <taxon>Leptosphaeriaceae</taxon>
        <taxon>Plenodomus</taxon>
        <taxon>Plenodomus lingam/Leptosphaeria maculans species complex</taxon>
    </lineage>
</organism>
<evidence type="ECO:0000256" key="4">
    <source>
        <dbReference type="ARBA" id="ARBA00023239"/>
    </source>
</evidence>
<dbReference type="GO" id="GO:0046872">
    <property type="term" value="F:metal ion binding"/>
    <property type="evidence" value="ECO:0007669"/>
    <property type="project" value="UniProtKB-KW"/>
</dbReference>
<reference evidence="7" key="1">
    <citation type="journal article" date="2011" name="Nat. Commun.">
        <title>Effector diversification within compartments of the Leptosphaeria maculans genome affected by Repeat-Induced Point mutations.</title>
        <authorList>
            <person name="Rouxel T."/>
            <person name="Grandaubert J."/>
            <person name="Hane J.K."/>
            <person name="Hoede C."/>
            <person name="van de Wouw A.P."/>
            <person name="Couloux A."/>
            <person name="Dominguez V."/>
            <person name="Anthouard V."/>
            <person name="Bally P."/>
            <person name="Bourras S."/>
            <person name="Cozijnsen A.J."/>
            <person name="Ciuffetti L.M."/>
            <person name="Degrave A."/>
            <person name="Dilmaghani A."/>
            <person name="Duret L."/>
            <person name="Fudal I."/>
            <person name="Goodwin S.B."/>
            <person name="Gout L."/>
            <person name="Glaser N."/>
            <person name="Linglin J."/>
            <person name="Kema G.H.J."/>
            <person name="Lapalu N."/>
            <person name="Lawrence C.B."/>
            <person name="May K."/>
            <person name="Meyer M."/>
            <person name="Ollivier B."/>
            <person name="Poulain J."/>
            <person name="Schoch C.L."/>
            <person name="Simon A."/>
            <person name="Spatafora J.W."/>
            <person name="Stachowiak A."/>
            <person name="Turgeon B.G."/>
            <person name="Tyler B.M."/>
            <person name="Vincent D."/>
            <person name="Weissenbach J."/>
            <person name="Amselem J."/>
            <person name="Quesneville H."/>
            <person name="Oliver R.P."/>
            <person name="Wincker P."/>
            <person name="Balesdent M.-H."/>
            <person name="Howlett B.J."/>
        </authorList>
    </citation>
    <scope>NUCLEOTIDE SEQUENCE [LARGE SCALE GENOMIC DNA]</scope>
    <source>
        <strain evidence="7">JN3 / isolate v23.1.3 / race Av1-4-5-6-7-8</strain>
    </source>
</reference>
<keyword evidence="4" id="KW-0456">Lyase</keyword>
<sequence>MVLTGGCMCGSVRYSAKVDTGVKAICHCAPCQKRTASAFSMNLIIPREAFEFTKGVTRTYPHLGDSGKLYHHHFCGSCGAQVIGIPDAAPGMLSIKIGSLDPECSNVGSMENELYVVNRRTYLTPCEGLTQYDGMLPL</sequence>
<dbReference type="OrthoDB" id="428768at2759"/>
<gene>
    <name evidence="6" type="ORF">LEMA_P005920.1</name>
</gene>
<dbReference type="eggNOG" id="ENOG502S5AR">
    <property type="taxonomic scope" value="Eukaryota"/>
</dbReference>
<evidence type="ECO:0000259" key="5">
    <source>
        <dbReference type="PROSITE" id="PS51891"/>
    </source>
</evidence>
<evidence type="ECO:0000313" key="6">
    <source>
        <dbReference type="EMBL" id="CBY01805.1"/>
    </source>
</evidence>
<dbReference type="PROSITE" id="PS51891">
    <property type="entry name" value="CENP_V_GFA"/>
    <property type="match status" value="1"/>
</dbReference>
<dbReference type="GeneID" id="13286041"/>
<evidence type="ECO:0000256" key="3">
    <source>
        <dbReference type="ARBA" id="ARBA00022833"/>
    </source>
</evidence>
<dbReference type="SUPFAM" id="SSF51316">
    <property type="entry name" value="Mss4-like"/>
    <property type="match status" value="1"/>
</dbReference>
<feature type="domain" description="CENP-V/GFA" evidence="5">
    <location>
        <begin position="3"/>
        <end position="133"/>
    </location>
</feature>
<evidence type="ECO:0000256" key="2">
    <source>
        <dbReference type="ARBA" id="ARBA00022723"/>
    </source>
</evidence>
<dbReference type="HOGENOM" id="CLU_055491_6_2_1"/>
<accession>E5AF16</accession>
<dbReference type="OMA" id="FYGIWPA"/>
<dbReference type="Gene3D" id="3.90.1590.10">
    <property type="entry name" value="glutathione-dependent formaldehyde- activating enzyme (gfa)"/>
    <property type="match status" value="1"/>
</dbReference>
<evidence type="ECO:0000256" key="1">
    <source>
        <dbReference type="ARBA" id="ARBA00005495"/>
    </source>
</evidence>
<keyword evidence="3" id="KW-0862">Zinc</keyword>
<dbReference type="VEuPathDB" id="FungiDB:LEMA_P005920.1"/>
<dbReference type="PANTHER" id="PTHR33337">
    <property type="entry name" value="GFA DOMAIN-CONTAINING PROTEIN"/>
    <property type="match status" value="1"/>
</dbReference>
<dbReference type="InterPro" id="IPR011057">
    <property type="entry name" value="Mss4-like_sf"/>
</dbReference>
<comment type="similarity">
    <text evidence="1">Belongs to the Gfa family.</text>
</comment>
<keyword evidence="2" id="KW-0479">Metal-binding</keyword>
<dbReference type="InterPro" id="IPR006913">
    <property type="entry name" value="CENP-V/GFA"/>
</dbReference>
<name>E5AF16_LEPMJ</name>
<dbReference type="PANTHER" id="PTHR33337:SF30">
    <property type="entry name" value="DUF636 DOMAIN PROTEIN (AFU_ORTHOLOGUE AFUA_1G03180)"/>
    <property type="match status" value="1"/>
</dbReference>
<dbReference type="Proteomes" id="UP000002668">
    <property type="component" value="Genome"/>
</dbReference>
<proteinExistence type="inferred from homology"/>
<protein>
    <submittedName>
        <fullName evidence="6">Similar to glutathione-dependent formaldehyde-activating GFA</fullName>
    </submittedName>
</protein>
<dbReference type="EMBL" id="FP929139">
    <property type="protein sequence ID" value="CBY01805.1"/>
    <property type="molecule type" value="Genomic_DNA"/>
</dbReference>
<dbReference type="GO" id="GO:0016846">
    <property type="term" value="F:carbon-sulfur lyase activity"/>
    <property type="evidence" value="ECO:0007669"/>
    <property type="project" value="InterPro"/>
</dbReference>
<dbReference type="Pfam" id="PF04828">
    <property type="entry name" value="GFA"/>
    <property type="match status" value="1"/>
</dbReference>
<evidence type="ECO:0000313" key="7">
    <source>
        <dbReference type="Proteomes" id="UP000002668"/>
    </source>
</evidence>
<dbReference type="STRING" id="985895.E5AF16"/>
<dbReference type="AlphaFoldDB" id="E5AF16"/>
<dbReference type="InParanoid" id="E5AF16"/>
<keyword evidence="7" id="KW-1185">Reference proteome</keyword>